<keyword evidence="4" id="KW-0472">Membrane</keyword>
<evidence type="ECO:0000256" key="3">
    <source>
        <dbReference type="ARBA" id="ARBA00022679"/>
    </source>
</evidence>
<keyword evidence="2" id="KW-0328">Glycosyltransferase</keyword>
<proteinExistence type="predicted"/>
<keyword evidence="3" id="KW-0808">Transferase</keyword>
<reference evidence="7 8" key="1">
    <citation type="submission" date="2024-01" db="EMBL/GenBank/DDBJ databases">
        <title>The complete chloroplast genome sequence of Lithospermum erythrorhizon: insights into the phylogenetic relationship among Boraginaceae species and the maternal lineages of purple gromwells.</title>
        <authorList>
            <person name="Okada T."/>
            <person name="Watanabe K."/>
        </authorList>
    </citation>
    <scope>NUCLEOTIDE SEQUENCE [LARGE SCALE GENOMIC DNA]</scope>
</reference>
<keyword evidence="8" id="KW-1185">Reference proteome</keyword>
<gene>
    <name evidence="6" type="ORF">LIER_26207</name>
    <name evidence="7" type="ORF">LIER_27037</name>
</gene>
<dbReference type="Pfam" id="PF02485">
    <property type="entry name" value="Branch"/>
    <property type="match status" value="1"/>
</dbReference>
<dbReference type="InterPro" id="IPR044610">
    <property type="entry name" value="GLCAT14A/B/C"/>
</dbReference>
<accession>A0AAV3RAL3</accession>
<evidence type="ECO:0000313" key="6">
    <source>
        <dbReference type="EMBL" id="GAA0172365.1"/>
    </source>
</evidence>
<dbReference type="GO" id="GO:0016020">
    <property type="term" value="C:membrane"/>
    <property type="evidence" value="ECO:0007669"/>
    <property type="project" value="UniProtKB-SubCell"/>
</dbReference>
<comment type="caution">
    <text evidence="7">The sequence shown here is derived from an EMBL/GenBank/DDBJ whole genome shotgun (WGS) entry which is preliminary data.</text>
</comment>
<protein>
    <submittedName>
        <fullName evidence="7">Glycosyltransferase</fullName>
    </submittedName>
</protein>
<evidence type="ECO:0000256" key="4">
    <source>
        <dbReference type="ARBA" id="ARBA00023136"/>
    </source>
</evidence>
<dbReference type="EMBL" id="BAABME010008088">
    <property type="protein sequence ID" value="GAA0172365.1"/>
    <property type="molecule type" value="Genomic_DNA"/>
</dbReference>
<sequence length="428" mass="47908">MRMSSNIHSLVSSYHLWLLGLGASLILLGSFSHLSNLGSYGYSGEIEEQPTPKNLPSKNFGSPPILAYSISGSDGDGQRIMRLLKAIYHPRNQYLLLLDEAASDYERARLAASVHSERTFQEFGNVNVAGKSYVINKRGISAVTAMLHGAALLLKLNEYWDWFTALSVFDYPLLTQDDVLYAFTRVPRNLNFVQFANNSRGNEEWQKNANQIVVDTNLFLSNNGPVFSVVGKRETPKAFKLYNGSPWMMLSREFIEHCVIGWDNLPRKLLMYLTNTVDPLESYFHTILCNSPEFQNTTVNNDLSYNIKDPGAGTDQISRLDMESLEKVPSRGGIFARSLRAGDSTLDEIDKAILNRQGHMFVPGKWCMSTGLNESSKTRENLYSTGNDIDSVKPGPNGVQFKKFLSEVTKDEKSLSTICNSVAQIRSK</sequence>
<comment type="subcellular location">
    <subcellularLocation>
        <location evidence="1">Membrane</location>
        <topology evidence="1">Single-pass type II membrane protein</topology>
    </subcellularLocation>
</comment>
<dbReference type="Proteomes" id="UP001454036">
    <property type="component" value="Unassembled WGS sequence"/>
</dbReference>
<evidence type="ECO:0000256" key="5">
    <source>
        <dbReference type="ARBA" id="ARBA00023180"/>
    </source>
</evidence>
<name>A0AAV3RAL3_LITER</name>
<dbReference type="GO" id="GO:0015020">
    <property type="term" value="F:glucuronosyltransferase activity"/>
    <property type="evidence" value="ECO:0007669"/>
    <property type="project" value="InterPro"/>
</dbReference>
<dbReference type="PANTHER" id="PTHR45719">
    <property type="entry name" value="GLYCOSYLTRANSFERASE"/>
    <property type="match status" value="1"/>
</dbReference>
<dbReference type="EMBL" id="BAABME010008587">
    <property type="protein sequence ID" value="GAA0173414.1"/>
    <property type="molecule type" value="Genomic_DNA"/>
</dbReference>
<evidence type="ECO:0000256" key="1">
    <source>
        <dbReference type="ARBA" id="ARBA00004606"/>
    </source>
</evidence>
<dbReference type="PANTHER" id="PTHR45719:SF11">
    <property type="entry name" value="OS01G0121800 PROTEIN"/>
    <property type="match status" value="1"/>
</dbReference>
<evidence type="ECO:0000313" key="8">
    <source>
        <dbReference type="Proteomes" id="UP001454036"/>
    </source>
</evidence>
<evidence type="ECO:0000313" key="7">
    <source>
        <dbReference type="EMBL" id="GAA0173414.1"/>
    </source>
</evidence>
<evidence type="ECO:0000256" key="2">
    <source>
        <dbReference type="ARBA" id="ARBA00022676"/>
    </source>
</evidence>
<organism evidence="7 8">
    <name type="scientific">Lithospermum erythrorhizon</name>
    <name type="common">Purple gromwell</name>
    <name type="synonym">Lithospermum officinale var. erythrorhizon</name>
    <dbReference type="NCBI Taxonomy" id="34254"/>
    <lineage>
        <taxon>Eukaryota</taxon>
        <taxon>Viridiplantae</taxon>
        <taxon>Streptophyta</taxon>
        <taxon>Embryophyta</taxon>
        <taxon>Tracheophyta</taxon>
        <taxon>Spermatophyta</taxon>
        <taxon>Magnoliopsida</taxon>
        <taxon>eudicotyledons</taxon>
        <taxon>Gunneridae</taxon>
        <taxon>Pentapetalae</taxon>
        <taxon>asterids</taxon>
        <taxon>lamiids</taxon>
        <taxon>Boraginales</taxon>
        <taxon>Boraginaceae</taxon>
        <taxon>Boraginoideae</taxon>
        <taxon>Lithospermeae</taxon>
        <taxon>Lithospermum</taxon>
    </lineage>
</organism>
<dbReference type="InterPro" id="IPR003406">
    <property type="entry name" value="Glyco_trans_14"/>
</dbReference>
<keyword evidence="5" id="KW-0325">Glycoprotein</keyword>
<dbReference type="AlphaFoldDB" id="A0AAV3RAL3"/>